<comment type="caution">
    <text evidence="2">The sequence shown here is derived from an EMBL/GenBank/DDBJ whole genome shotgun (WGS) entry which is preliminary data.</text>
</comment>
<feature type="transmembrane region" description="Helical" evidence="1">
    <location>
        <begin position="60"/>
        <end position="80"/>
    </location>
</feature>
<organism evidence="2 3">
    <name type="scientific">Nonomuraea muscovyensis</name>
    <dbReference type="NCBI Taxonomy" id="1124761"/>
    <lineage>
        <taxon>Bacteria</taxon>
        <taxon>Bacillati</taxon>
        <taxon>Actinomycetota</taxon>
        <taxon>Actinomycetes</taxon>
        <taxon>Streptosporangiales</taxon>
        <taxon>Streptosporangiaceae</taxon>
        <taxon>Nonomuraea</taxon>
    </lineage>
</organism>
<keyword evidence="3" id="KW-1185">Reference proteome</keyword>
<protein>
    <submittedName>
        <fullName evidence="2">FtsH-binding integral membrane protein</fullName>
    </submittedName>
</protein>
<proteinExistence type="predicted"/>
<dbReference type="RefSeq" id="WP_185083625.1">
    <property type="nucleotide sequence ID" value="NZ_JACHJB010000001.1"/>
</dbReference>
<dbReference type="AlphaFoldDB" id="A0A7X0EXT8"/>
<keyword evidence="1" id="KW-1133">Transmembrane helix</keyword>
<dbReference type="EMBL" id="JACHJB010000001">
    <property type="protein sequence ID" value="MBB6345724.1"/>
    <property type="molecule type" value="Genomic_DNA"/>
</dbReference>
<feature type="transmembrane region" description="Helical" evidence="1">
    <location>
        <begin position="121"/>
        <end position="143"/>
    </location>
</feature>
<keyword evidence="1" id="KW-0472">Membrane</keyword>
<feature type="transmembrane region" description="Helical" evidence="1">
    <location>
        <begin position="92"/>
        <end position="115"/>
    </location>
</feature>
<evidence type="ECO:0000256" key="1">
    <source>
        <dbReference type="SAM" id="Phobius"/>
    </source>
</evidence>
<dbReference type="Proteomes" id="UP000583800">
    <property type="component" value="Unassembled WGS sequence"/>
</dbReference>
<evidence type="ECO:0000313" key="2">
    <source>
        <dbReference type="EMBL" id="MBB6345724.1"/>
    </source>
</evidence>
<sequence length="169" mass="17681">MTEERPRLSAQELIERLEPSLSSARRVRAVAALLAGLAGVAFVAALWWTEPGPLPSRTHLAFALFFVICLAWTGYGGWLLTRRVPLFATDRVIAAWIGLAASVATTTVVAAVAVQRCTGPGPALAVGGVFVAAALVLAVRAHARRAALLRRLRELTGGDTGGDTGGEKG</sequence>
<evidence type="ECO:0000313" key="3">
    <source>
        <dbReference type="Proteomes" id="UP000583800"/>
    </source>
</evidence>
<feature type="transmembrane region" description="Helical" evidence="1">
    <location>
        <begin position="29"/>
        <end position="48"/>
    </location>
</feature>
<keyword evidence="1" id="KW-0812">Transmembrane</keyword>
<name>A0A7X0EXT8_9ACTN</name>
<gene>
    <name evidence="2" type="ORF">FHU36_002233</name>
</gene>
<reference evidence="2 3" key="1">
    <citation type="submission" date="2020-08" db="EMBL/GenBank/DDBJ databases">
        <title>Sequencing the genomes of 1000 actinobacteria strains.</title>
        <authorList>
            <person name="Klenk H.-P."/>
        </authorList>
    </citation>
    <scope>NUCLEOTIDE SEQUENCE [LARGE SCALE GENOMIC DNA]</scope>
    <source>
        <strain evidence="2 3">DSM 45913</strain>
    </source>
</reference>
<accession>A0A7X0EXT8</accession>